<dbReference type="SUPFAM" id="SSF53474">
    <property type="entry name" value="alpha/beta-Hydrolases"/>
    <property type="match status" value="1"/>
</dbReference>
<keyword evidence="2" id="KW-0378">Hydrolase</keyword>
<dbReference type="GO" id="GO:2001070">
    <property type="term" value="F:starch binding"/>
    <property type="evidence" value="ECO:0007669"/>
    <property type="project" value="InterPro"/>
</dbReference>
<dbReference type="Gene3D" id="2.60.40.10">
    <property type="entry name" value="Immunoglobulins"/>
    <property type="match status" value="1"/>
</dbReference>
<organism evidence="2 3">
    <name type="scientific">Adhaeribacter pallidiroseus</name>
    <dbReference type="NCBI Taxonomy" id="2072847"/>
    <lineage>
        <taxon>Bacteria</taxon>
        <taxon>Pseudomonadati</taxon>
        <taxon>Bacteroidota</taxon>
        <taxon>Cytophagia</taxon>
        <taxon>Cytophagales</taxon>
        <taxon>Hymenobacteraceae</taxon>
        <taxon>Adhaeribacter</taxon>
    </lineage>
</organism>
<dbReference type="InterPro" id="IPR029058">
    <property type="entry name" value="AB_hydrolase_fold"/>
</dbReference>
<proteinExistence type="predicted"/>
<dbReference type="Pfam" id="PF00756">
    <property type="entry name" value="Esterase"/>
    <property type="match status" value="1"/>
</dbReference>
<dbReference type="AlphaFoldDB" id="A0A369QNQ9"/>
<dbReference type="EMBL" id="QASA01000001">
    <property type="protein sequence ID" value="RDC64906.1"/>
    <property type="molecule type" value="Genomic_DNA"/>
</dbReference>
<dbReference type="InterPro" id="IPR013783">
    <property type="entry name" value="Ig-like_fold"/>
</dbReference>
<feature type="domain" description="CBM20" evidence="1">
    <location>
        <begin position="1"/>
        <end position="98"/>
    </location>
</feature>
<dbReference type="Proteomes" id="UP000253919">
    <property type="component" value="Unassembled WGS sequence"/>
</dbReference>
<dbReference type="InterPro" id="IPR000801">
    <property type="entry name" value="Esterase-like"/>
</dbReference>
<comment type="caution">
    <text evidence="2">The sequence shown here is derived from an EMBL/GenBank/DDBJ whole genome shotgun (WGS) entry which is preliminary data.</text>
</comment>
<reference evidence="2 3" key="1">
    <citation type="submission" date="2018-04" db="EMBL/GenBank/DDBJ databases">
        <title>Adhaeribacter sp. HMF7616 genome sequencing and assembly.</title>
        <authorList>
            <person name="Kang H."/>
            <person name="Kang J."/>
            <person name="Cha I."/>
            <person name="Kim H."/>
            <person name="Joh K."/>
        </authorList>
    </citation>
    <scope>NUCLEOTIDE SEQUENCE [LARGE SCALE GENOMIC DNA]</scope>
    <source>
        <strain evidence="2 3">HMF7616</strain>
    </source>
</reference>
<dbReference type="InterPro" id="IPR002044">
    <property type="entry name" value="CBM20"/>
</dbReference>
<dbReference type="GO" id="GO:0008800">
    <property type="term" value="F:beta-lactamase activity"/>
    <property type="evidence" value="ECO:0007669"/>
    <property type="project" value="UniProtKB-EC"/>
</dbReference>
<dbReference type="RefSeq" id="WP_115373994.1">
    <property type="nucleotide sequence ID" value="NZ_QASA01000001.1"/>
</dbReference>
<sequence length="357" mass="40622">MKIIIDTIPDNTPADAHLYLVGNFNRWQPGAPAYQLKPQPDGTYAVKVPLMNRPIEFKVTRGTWESVEAAADGSDMPNRIIKLPSPETVAVQVAAWTDLVVRPPRKHTASPQVQVLDAAFEMPELGRTRRIWLYLPLHYATSKERYPVIYLHDGQNLFDAYYSFSGEWGVDETLDQMAQTGGPQVIVVGIEHGGEERINELTPYKNPEYGGGDGKKYLQFIVQDLKPYIDAHFRTKPEAEHTGIGGSSLGGLISLYAAAHYPQVFGKAMVLSPSLWFSNKIFKVAKKDFKNTRLVLLAGEQEGEEMITNMRQLYEQLMAQGFPEEHIWYQTRADGDHSEWFWRREFPEAFQWLYAKN</sequence>
<dbReference type="PANTHER" id="PTHR48098">
    <property type="entry name" value="ENTEROCHELIN ESTERASE-RELATED"/>
    <property type="match status" value="1"/>
</dbReference>
<dbReference type="Gene3D" id="3.40.50.1820">
    <property type="entry name" value="alpha/beta hydrolase"/>
    <property type="match status" value="1"/>
</dbReference>
<dbReference type="EC" id="3.5.2.6" evidence="2"/>
<keyword evidence="3" id="KW-1185">Reference proteome</keyword>
<name>A0A369QNQ9_9BACT</name>
<protein>
    <submittedName>
        <fullName evidence="2">Beta-lactamase</fullName>
        <ecNumber evidence="2">3.5.2.6</ecNumber>
    </submittedName>
</protein>
<evidence type="ECO:0000313" key="3">
    <source>
        <dbReference type="Proteomes" id="UP000253919"/>
    </source>
</evidence>
<dbReference type="PROSITE" id="PS51166">
    <property type="entry name" value="CBM20"/>
    <property type="match status" value="1"/>
</dbReference>
<accession>A0A369QNQ9</accession>
<evidence type="ECO:0000313" key="2">
    <source>
        <dbReference type="EMBL" id="RDC64906.1"/>
    </source>
</evidence>
<dbReference type="InterPro" id="IPR050583">
    <property type="entry name" value="Mycobacterial_A85_antigen"/>
</dbReference>
<dbReference type="OrthoDB" id="9784036at2"/>
<evidence type="ECO:0000259" key="1">
    <source>
        <dbReference type="PROSITE" id="PS51166"/>
    </source>
</evidence>
<gene>
    <name evidence="2" type="ORF">AHMF7616_03528</name>
</gene>
<dbReference type="PANTHER" id="PTHR48098:SF6">
    <property type="entry name" value="FERRI-BACILLIBACTIN ESTERASE BESA"/>
    <property type="match status" value="1"/>
</dbReference>